<evidence type="ECO:0000313" key="1">
    <source>
        <dbReference type="EMBL" id="UOD51370.1"/>
    </source>
</evidence>
<proteinExistence type="predicted"/>
<dbReference type="InterPro" id="IPR014993">
    <property type="entry name" value="DUF1841"/>
</dbReference>
<protein>
    <submittedName>
        <fullName evidence="1">DUF1841 family protein</fullName>
    </submittedName>
</protein>
<accession>A0ABY4AQP1</accession>
<sequence length="145" mass="16549">MFNPSRDEVRTFLIQAWQKRQGNGVLTPLETMAADLIERHPEYVDELQDPEALEKDYSVEQGRTNPFLHLSMHLAIAEQISIDQPPGIRAAHAKLAARLGEHDAVHEIMECLGQVIWEAQRLGQPLNNETYIDLIERRATKTGRK</sequence>
<reference evidence="1 2" key="1">
    <citation type="submission" date="2020-11" db="EMBL/GenBank/DDBJ databases">
        <title>Algicoccus daihaiensis sp.nov., isolated from Daihai Lake in Inner Mongolia.</title>
        <authorList>
            <person name="Kai J."/>
        </authorList>
    </citation>
    <scope>NUCLEOTIDE SEQUENCE [LARGE SCALE GENOMIC DNA]</scope>
    <source>
        <strain evidence="2">f23</strain>
    </source>
</reference>
<name>A0ABY4AQP1_9BURK</name>
<evidence type="ECO:0000313" key="2">
    <source>
        <dbReference type="Proteomes" id="UP000831607"/>
    </source>
</evidence>
<organism evidence="1 2">
    <name type="scientific">Orrella daihaiensis</name>
    <dbReference type="NCBI Taxonomy" id="2782176"/>
    <lineage>
        <taxon>Bacteria</taxon>
        <taxon>Pseudomonadati</taxon>
        <taxon>Pseudomonadota</taxon>
        <taxon>Betaproteobacteria</taxon>
        <taxon>Burkholderiales</taxon>
        <taxon>Alcaligenaceae</taxon>
        <taxon>Orrella</taxon>
    </lineage>
</organism>
<dbReference type="Pfam" id="PF08897">
    <property type="entry name" value="DUF1841"/>
    <property type="match status" value="1"/>
</dbReference>
<dbReference type="EMBL" id="CP063982">
    <property type="protein sequence ID" value="UOD51370.1"/>
    <property type="molecule type" value="Genomic_DNA"/>
</dbReference>
<dbReference type="Proteomes" id="UP000831607">
    <property type="component" value="Chromosome"/>
</dbReference>
<dbReference type="RefSeq" id="WP_243479833.1">
    <property type="nucleotide sequence ID" value="NZ_CP063982.1"/>
</dbReference>
<gene>
    <name evidence="1" type="ORF">DHf2319_05940</name>
</gene>
<keyword evidence="2" id="KW-1185">Reference proteome</keyword>